<dbReference type="EMBL" id="LRGC01000027">
    <property type="protein sequence ID" value="KWR51876.1"/>
    <property type="molecule type" value="Genomic_DNA"/>
</dbReference>
<dbReference type="STRING" id="46506.AA415_03117"/>
<comment type="caution">
    <text evidence="1">The sequence shown here is derived from an EMBL/GenBank/DDBJ whole genome shotgun (WGS) entry which is preliminary data.</text>
</comment>
<name>A0A108T1Z7_BACSE</name>
<evidence type="ECO:0000313" key="2">
    <source>
        <dbReference type="Proteomes" id="UP000056419"/>
    </source>
</evidence>
<dbReference type="RefSeq" id="WP_060386639.1">
    <property type="nucleotide sequence ID" value="NZ_JADMRQ010000018.1"/>
</dbReference>
<dbReference type="AlphaFoldDB" id="A0A108T1Z7"/>
<proteinExistence type="predicted"/>
<dbReference type="Proteomes" id="UP000056419">
    <property type="component" value="Unassembled WGS sequence"/>
</dbReference>
<reference evidence="1 2" key="1">
    <citation type="journal article" date="2016" name="BMC Genomics">
        <title>Type VI secretion systems of human gut Bacteroidales segregate into three genetic architectures, two of which are contained on mobile genetic elements.</title>
        <authorList>
            <person name="Coyne M.J."/>
            <person name="Roelofs K.G."/>
            <person name="Comstock L.E."/>
        </authorList>
    </citation>
    <scope>NUCLEOTIDE SEQUENCE [LARGE SCALE GENOMIC DNA]</scope>
    <source>
        <strain evidence="1 2">CL09T03C01</strain>
    </source>
</reference>
<accession>A0A108T1Z7</accession>
<keyword evidence="2" id="KW-1185">Reference proteome</keyword>
<protein>
    <submittedName>
        <fullName evidence="1">Uncharacterized protein</fullName>
    </submittedName>
</protein>
<organism evidence="1 2">
    <name type="scientific">Bacteroides stercoris</name>
    <dbReference type="NCBI Taxonomy" id="46506"/>
    <lineage>
        <taxon>Bacteria</taxon>
        <taxon>Pseudomonadati</taxon>
        <taxon>Bacteroidota</taxon>
        <taxon>Bacteroidia</taxon>
        <taxon>Bacteroidales</taxon>
        <taxon>Bacteroidaceae</taxon>
        <taxon>Bacteroides</taxon>
    </lineage>
</organism>
<evidence type="ECO:0000313" key="1">
    <source>
        <dbReference type="EMBL" id="KWR51876.1"/>
    </source>
</evidence>
<sequence>MPKNKLSITPPDKKKTLEAFFRYYELSSLLFDQKQSEIYNVTDIPKANKFYKPAKDIAKQLQINWKTMTHEESNRIMLALLEDSFNLIREIEDSKAITLQTKIIIEK</sequence>
<dbReference type="PATRIC" id="fig|46506.5.peg.3352"/>
<gene>
    <name evidence="1" type="ORF">AA415_03117</name>
</gene>